<gene>
    <name evidence="1" type="ORF">EYF80_033906</name>
</gene>
<protein>
    <submittedName>
        <fullName evidence="1">Uncharacterized protein</fullName>
    </submittedName>
</protein>
<evidence type="ECO:0000313" key="2">
    <source>
        <dbReference type="Proteomes" id="UP000314294"/>
    </source>
</evidence>
<name>A0A4Z2GQR1_9TELE</name>
<keyword evidence="2" id="KW-1185">Reference proteome</keyword>
<comment type="caution">
    <text evidence="1">The sequence shown here is derived from an EMBL/GenBank/DDBJ whole genome shotgun (WGS) entry which is preliminary data.</text>
</comment>
<proteinExistence type="predicted"/>
<organism evidence="1 2">
    <name type="scientific">Liparis tanakae</name>
    <name type="common">Tanaka's snailfish</name>
    <dbReference type="NCBI Taxonomy" id="230148"/>
    <lineage>
        <taxon>Eukaryota</taxon>
        <taxon>Metazoa</taxon>
        <taxon>Chordata</taxon>
        <taxon>Craniata</taxon>
        <taxon>Vertebrata</taxon>
        <taxon>Euteleostomi</taxon>
        <taxon>Actinopterygii</taxon>
        <taxon>Neopterygii</taxon>
        <taxon>Teleostei</taxon>
        <taxon>Neoteleostei</taxon>
        <taxon>Acanthomorphata</taxon>
        <taxon>Eupercaria</taxon>
        <taxon>Perciformes</taxon>
        <taxon>Cottioidei</taxon>
        <taxon>Cottales</taxon>
        <taxon>Liparidae</taxon>
        <taxon>Liparis</taxon>
    </lineage>
</organism>
<dbReference type="Proteomes" id="UP000314294">
    <property type="component" value="Unassembled WGS sequence"/>
</dbReference>
<reference evidence="1 2" key="1">
    <citation type="submission" date="2019-03" db="EMBL/GenBank/DDBJ databases">
        <title>First draft genome of Liparis tanakae, snailfish: a comprehensive survey of snailfish specific genes.</title>
        <authorList>
            <person name="Kim W."/>
            <person name="Song I."/>
            <person name="Jeong J.-H."/>
            <person name="Kim D."/>
            <person name="Kim S."/>
            <person name="Ryu S."/>
            <person name="Song J.Y."/>
            <person name="Lee S.K."/>
        </authorList>
    </citation>
    <scope>NUCLEOTIDE SEQUENCE [LARGE SCALE GENOMIC DNA]</scope>
    <source>
        <tissue evidence="1">Muscle</tissue>
    </source>
</reference>
<accession>A0A4Z2GQR1</accession>
<sequence length="101" mass="11364">MKTWLRFFWLGSCGRQESVLRLQGLQQHVEPDIELQLVDEQRLLDVLLDHGLLGLRTHHGLQVAGVPDEVDAVALRAAVRLDDEGGVQRGVVLLHQADLQR</sequence>
<evidence type="ECO:0000313" key="1">
    <source>
        <dbReference type="EMBL" id="TNN55907.1"/>
    </source>
</evidence>
<dbReference type="EMBL" id="SRLO01000443">
    <property type="protein sequence ID" value="TNN55907.1"/>
    <property type="molecule type" value="Genomic_DNA"/>
</dbReference>
<dbReference type="AlphaFoldDB" id="A0A4Z2GQR1"/>